<sequence length="2756" mass="302640">MIKRAIHNRFFKKVVISFSVFFLVFGLFFAPQKAQAFSDVIGGPVAVIRKVTDYIKDNWKDKLKDMASRIFQSALQVSMNTLASDLGTWVGSGAKGQNPMFAQGYFTDLASNAGDAAFSEVLSMLPEKFGDQICNPSIDVKLKIGGFLVDHKIPTYEPKCSLKEMGNAWANEYDKWTSMTGADWLDSVADSMNPTGNDIGMSMTLFGVSSEEEMKAAKKIETQIVTERGWISDRNIAGVTLAVPESGPMQTQQAIRLQEQGFGKVTGQIMVDAANIFINQAGIAAFNRLITHIRDMASDLRNAEFENPYENPITNYEADPDAYSGESTIKESLRKILTVKTKEKTDYSILSDLMLCQGENTYSGPNNCIIGQSFGRAVENRNTLIEAIKNGYISDGMLFAEKGNYETTLNERSLMVLRKFRIVPVGWEEALVRISEKEKTHGGQYTIMDMVSCFDGQGTGGDEYSQFSKNFPIDKFGGNLSWCQGLVDPNWVLKAPLNYCAKQGYGGHVLSTEIISIPEAGDEPARDDILVIRSDTYCADERSCIKEANDGSCQFYGYCTEEKRTWNFNSDSCPSVYNTCESFTSVDGKKLALLKNTIDYNFCSADNSGCSIYSKNGGYDINNSAVNWSSAQSNLIYFNSKVESCPATAEGCNEFIRTKSGFGHNFIINGSFEEGDTWGGHSIYNGIGYEGTKAINIPSSSGFSSSSIVGPSGNFTRGETFTFSFYSTCNASSTVSVGAMTTPVIISPSSEFTYQSASYTYSDSAVGNIVPFSINPGAGGTCVIDQLKLEKGTVGTFYSDYRGNALTYFKTIPEYLKGICYVNYNNGDFRLKSNAPSACYKYARLCNFDELGCDLFKLRDGRSVAAKAMDKDYCPSSCVGYDVYIQKLTTFESDYPYRLIPSSAQKCSVNNVACTQFTNLEDVASGGEKIEYYSYLRQCIKPGDGTCSNFYSWEGSDESGYQLRSFSLASADSIPMLTSGILSSLGGSYKHMIDGVDVCSREIYKYSTSDPRYNPDCREFYTQSGDVIYALYTKTLSCSDNCKLFRMTDKNIDREINTPSECNALNVGGRRVAYWGQSSVANYDGEDENGLVCFHCLNGGIWDTNQNACLYKAIPGEGKPCPASENGCREYTGNSGNNIQILDSYDFETDSSGWVGDDLFSDELLDEISKAPINYIKAVSAATSLSSIEALENGGKSLKVNPNSAVGKNLGKVVERDKSYVVSFLAKTLSGVTSNLEISFVNSLGDVSKFEVINTSDGSVNSNIAVNGSSWQVYRANLENLDHDVLDDEMIVLKNNGSNTVNIDDLIISEITNKYYLIKNSWVTPNICYYNQVNEYKGVNYNLGCSSYTDRFNKNHNLRQFSKLCDSSAVGCELMVDTNNYTPKDKSIFVAGELNTSLTSCVGEDDCLEIPADKFSLVVYDQGKLCNSADKGCSLLGKATSNIYSSTASYLYQNVYVKNNPDKYQNILCEEGAIGCNSWNSDSGLSYFKDPMDNICQFNNDQWYAKKIKRCVDEVSVQVDGTSALDAPNPCSSDSDCSGDKVCKLDNTNYICPTDSLKTIGNDGSEIRQPSVGYDYVNWAGLCPINDSGCTEYIDPESSFNPNLILNPEFSDIDEDGRYFDGWNIVNAAGYELPTSSCSISSTGVISCDPTSSSYYFRQNNYFIEKNKLYIIKYNGLAEVKINCGNGVYRIDPSNSLEFTAATNGYILDNKDKKIIFYSGDNGEDNCSSTIKINHGSNVNNISIEWREAIVDYKLSGDLDFNTCSSANFNNGCVLFNERTVANSGYPNFVGFRYDSKNYSSPTPANDGDYKDANQIIKVAPDRVCGKWLSCYSYMTEKDEAGKDKNVCLQIGQCTSMDSSGNCLNFIKSPVGDRSFESAKDANISGYSLLNNYYFDSMTQEGASVFGPYDFEDDSSLGDWQRKETSSGTPSTPTTSCLVSKASDLKDENALSIIPVYPSPSNFKFIRVGGTLCKWRWTTVSPTLASTNTDYYLNFLVNAANFQLQSGATPTQVVAKVIGVKNDNTEEAGAEFRVDLGRKDWQRVTFKFTTGVSWVKGFKIALQPGDAEWVDNGWLYFDDIKVSPALKVSDSNYISPICRLYPKQDSVSCSSDAGGYGFVEQGWEGYCLQKDPANENVCLLWYPVDAVLGSGSDNLSSSFTGFASTGPKPVYCAQMDADFDLVEFRQTFIDNVHIMAEGTKGQAEDRTCSNCPTTSGYVSTKNVDGAVREIYNNCRSGLDNDWVKQCWCIEDPDTGDRLVTASVSVQSVAHFYCWDQNGAYCWDNGASCFTDYGNIYDTRVCNQSGRNLCYVNSHTSCYTNSSVENYMCFKDYGTSSWHKYNGSLNAGIETEKGVKLLVYNYSQAECNALSTVEGDQKWFPKGSSTGQCSATICTGNSTGACLMNLSDYIPKCSSLIQGTTPWADRLKVTTSSLYAYNSSLPVYFQYYKLNSSGSLGSYSPPFGAVNINSGSVPGITVFVNYTNDTNYPYYGLPYSCTSARTIRPGSSTTTYNACELLYYNANGEVMFSTSTSQTTKYKKYSDFPVTSVRNALKYIFASLIGADNYSHLKDGPSSAPACNTPTGNTGCPPRTNYNNGICSVYPEIKNIKISGPNGDLSQTETNSNVYAVAVAGFYTISFNTIVDKEQAPIKELAIKIKKTGDEWDDTSSIIVNGLDNKPNASDPHKLIRFLTPGNYIIAIKVKDNWGFYRCSGIAGFNGGANPCKTCCEGTTLDAASCSSCGSPYFAGALFYCPPTP</sequence>
<dbReference type="EMBL" id="PHAI01000003">
    <property type="protein sequence ID" value="PKM91092.1"/>
    <property type="molecule type" value="Genomic_DNA"/>
</dbReference>
<dbReference type="Proteomes" id="UP000233517">
    <property type="component" value="Unassembled WGS sequence"/>
</dbReference>
<protein>
    <submittedName>
        <fullName evidence="1">Uncharacterized protein</fullName>
    </submittedName>
</protein>
<evidence type="ECO:0000313" key="1">
    <source>
        <dbReference type="EMBL" id="PKM91092.1"/>
    </source>
</evidence>
<gene>
    <name evidence="1" type="ORF">CVU82_03485</name>
</gene>
<reference evidence="1 2" key="1">
    <citation type="journal article" date="2017" name="ISME J.">
        <title>Potential for microbial H2 and metal transformations associated with novel bacteria and archaea in deep terrestrial subsurface sediments.</title>
        <authorList>
            <person name="Hernsdorf A.W."/>
            <person name="Amano Y."/>
            <person name="Miyakawa K."/>
            <person name="Ise K."/>
            <person name="Suzuki Y."/>
            <person name="Anantharaman K."/>
            <person name="Probst A."/>
            <person name="Burstein D."/>
            <person name="Thomas B.C."/>
            <person name="Banfield J.F."/>
        </authorList>
    </citation>
    <scope>NUCLEOTIDE SEQUENCE [LARGE SCALE GENOMIC DNA]</scope>
    <source>
        <strain evidence="1">HGW-Falkowbacteria-1</strain>
    </source>
</reference>
<evidence type="ECO:0000313" key="2">
    <source>
        <dbReference type="Proteomes" id="UP000233517"/>
    </source>
</evidence>
<dbReference type="Gene3D" id="2.60.120.260">
    <property type="entry name" value="Galactose-binding domain-like"/>
    <property type="match status" value="2"/>
</dbReference>
<accession>A0A2N2E8V3</accession>
<proteinExistence type="predicted"/>
<comment type="caution">
    <text evidence="1">The sequence shown here is derived from an EMBL/GenBank/DDBJ whole genome shotgun (WGS) entry which is preliminary data.</text>
</comment>
<name>A0A2N2E8V3_9BACT</name>
<organism evidence="1 2">
    <name type="scientific">Candidatus Falkowbacteria bacterium HGW-Falkowbacteria-1</name>
    <dbReference type="NCBI Taxonomy" id="2013768"/>
    <lineage>
        <taxon>Bacteria</taxon>
        <taxon>Candidatus Falkowiibacteriota</taxon>
    </lineage>
</organism>